<name>A0A1B2ECF9_9HYPH</name>
<reference evidence="1" key="1">
    <citation type="submission" date="2016-07" db="EMBL/GenBank/DDBJ databases">
        <title>Microvirga ossetica sp. nov. a new species of rhizobia isolated from root nodules of the legume species Vicia alpestris Steven originated from North Ossetia region in the Caucasus.</title>
        <authorList>
            <person name="Safronova V.I."/>
            <person name="Kuznetsova I.G."/>
            <person name="Sazanova A.L."/>
            <person name="Belimov A."/>
            <person name="Andronov E."/>
            <person name="Osledkin Y.S."/>
            <person name="Onishchuk O.P."/>
            <person name="Kurchak O.N."/>
            <person name="Shaposhnikov A.I."/>
            <person name="Willems A."/>
            <person name="Tikhonovich I.A."/>
        </authorList>
    </citation>
    <scope>NUCLEOTIDE SEQUENCE [LARGE SCALE GENOMIC DNA]</scope>
    <source>
        <strain evidence="1">V5/3M</strain>
    </source>
</reference>
<dbReference type="AlphaFoldDB" id="A0A1B2ECF9"/>
<accession>A0A1B2ECF9</accession>
<gene>
    <name evidence="1" type="ORF">BB934_04895</name>
</gene>
<evidence type="ECO:0000313" key="1">
    <source>
        <dbReference type="EMBL" id="ANY77651.1"/>
    </source>
</evidence>
<dbReference type="KEGG" id="moc:BB934_04895"/>
<organism evidence="1">
    <name type="scientific">Microvirga ossetica</name>
    <dbReference type="NCBI Taxonomy" id="1882682"/>
    <lineage>
        <taxon>Bacteria</taxon>
        <taxon>Pseudomonadati</taxon>
        <taxon>Pseudomonadota</taxon>
        <taxon>Alphaproteobacteria</taxon>
        <taxon>Hyphomicrobiales</taxon>
        <taxon>Methylobacteriaceae</taxon>
        <taxon>Microvirga</taxon>
    </lineage>
</organism>
<sequence>MLTSLRARDALEILQTADSKAVSLGEKLISAVTYENGAAWSVDHNQWGHHLSIIDGLIAQWFGDKHQDLIDLKHYHYESEKRTAPPHILADESENYRRYKHVCISHDRYLNVRRDAFAYFKSKAHDLPR</sequence>
<dbReference type="EMBL" id="CP016616">
    <property type="protein sequence ID" value="ANY77651.1"/>
    <property type="molecule type" value="Genomic_DNA"/>
</dbReference>
<protein>
    <submittedName>
        <fullName evidence="1">Uncharacterized protein</fullName>
    </submittedName>
</protein>
<proteinExistence type="predicted"/>